<dbReference type="GeneID" id="28988055"/>
<keyword evidence="3" id="KW-1185">Reference proteome</keyword>
<evidence type="ECO:0000313" key="2">
    <source>
        <dbReference type="EMBL" id="KLT42544.1"/>
    </source>
</evidence>
<gene>
    <name evidence="2" type="ORF">CC85DRAFT_83380</name>
</gene>
<dbReference type="AlphaFoldDB" id="A0A0J1B4G2"/>
<dbReference type="RefSeq" id="XP_018279035.1">
    <property type="nucleotide sequence ID" value="XM_018427452.1"/>
</dbReference>
<protein>
    <submittedName>
        <fullName evidence="2">Uncharacterized protein</fullName>
    </submittedName>
</protein>
<accession>A0A0J1B4G2</accession>
<dbReference type="Proteomes" id="UP000053611">
    <property type="component" value="Unassembled WGS sequence"/>
</dbReference>
<evidence type="ECO:0000256" key="1">
    <source>
        <dbReference type="SAM" id="MobiDB-lite"/>
    </source>
</evidence>
<feature type="region of interest" description="Disordered" evidence="1">
    <location>
        <begin position="114"/>
        <end position="143"/>
    </location>
</feature>
<feature type="compositionally biased region" description="Low complexity" evidence="1">
    <location>
        <begin position="114"/>
        <end position="132"/>
    </location>
</feature>
<sequence length="207" mass="22417">MPSARGQKTAFSDSPNLLIRAGRPNGQTRQNQHRSSRTDRTDRPWQAPLGAWSWLRIWTTGLDAPFSPPMSPYGSRRGAIPRAEAQRTAGRGPESQRSDLGFLGSFASARAARPFSPPATAARNSALARPTTRPSPPSSSAPTLYLVRNSSALASQALAPPPRTSPFLHYGDGPVSVWSDAPCYTVRWRVGGKMSSESWSSASKQRM</sequence>
<reference evidence="2 3" key="1">
    <citation type="submission" date="2015-03" db="EMBL/GenBank/DDBJ databases">
        <title>Genomics and transcriptomics of the oil-accumulating basidiomycete yeast T. oleaginosus allow insights into substrate utilization and the diverse evolutionary trajectories of mating systems in fungi.</title>
        <authorList>
            <consortium name="DOE Joint Genome Institute"/>
            <person name="Kourist R."/>
            <person name="Kracht O."/>
            <person name="Bracharz F."/>
            <person name="Lipzen A."/>
            <person name="Nolan M."/>
            <person name="Ohm R."/>
            <person name="Grigoriev I."/>
            <person name="Sun S."/>
            <person name="Heitman J."/>
            <person name="Bruck T."/>
            <person name="Nowrousian M."/>
        </authorList>
    </citation>
    <scope>NUCLEOTIDE SEQUENCE [LARGE SCALE GENOMIC DNA]</scope>
    <source>
        <strain evidence="2 3">IBC0246</strain>
    </source>
</reference>
<dbReference type="EMBL" id="KQ087204">
    <property type="protein sequence ID" value="KLT42544.1"/>
    <property type="molecule type" value="Genomic_DNA"/>
</dbReference>
<name>A0A0J1B4G2_9TREE</name>
<proteinExistence type="predicted"/>
<feature type="region of interest" description="Disordered" evidence="1">
    <location>
        <begin position="1"/>
        <end position="45"/>
    </location>
</feature>
<organism evidence="2 3">
    <name type="scientific">Cutaneotrichosporon oleaginosum</name>
    <dbReference type="NCBI Taxonomy" id="879819"/>
    <lineage>
        <taxon>Eukaryota</taxon>
        <taxon>Fungi</taxon>
        <taxon>Dikarya</taxon>
        <taxon>Basidiomycota</taxon>
        <taxon>Agaricomycotina</taxon>
        <taxon>Tremellomycetes</taxon>
        <taxon>Trichosporonales</taxon>
        <taxon>Trichosporonaceae</taxon>
        <taxon>Cutaneotrichosporon</taxon>
    </lineage>
</organism>
<evidence type="ECO:0000313" key="3">
    <source>
        <dbReference type="Proteomes" id="UP000053611"/>
    </source>
</evidence>